<organism evidence="4 5">
    <name type="scientific">Humisphaera borealis</name>
    <dbReference type="NCBI Taxonomy" id="2807512"/>
    <lineage>
        <taxon>Bacteria</taxon>
        <taxon>Pseudomonadati</taxon>
        <taxon>Planctomycetota</taxon>
        <taxon>Phycisphaerae</taxon>
        <taxon>Tepidisphaerales</taxon>
        <taxon>Tepidisphaeraceae</taxon>
        <taxon>Humisphaera</taxon>
    </lineage>
</organism>
<dbReference type="InterPro" id="IPR013320">
    <property type="entry name" value="ConA-like_dom_sf"/>
</dbReference>
<dbReference type="Pfam" id="PF20601">
    <property type="entry name" value="DUF6797"/>
    <property type="match status" value="1"/>
</dbReference>
<dbReference type="RefSeq" id="WP_206290558.1">
    <property type="nucleotide sequence ID" value="NZ_CP063458.1"/>
</dbReference>
<dbReference type="KEGG" id="hbs:IPV69_15290"/>
<feature type="chain" id="PRO_5034596433" description="DUF6797 domain-containing protein" evidence="2">
    <location>
        <begin position="23"/>
        <end position="980"/>
    </location>
</feature>
<evidence type="ECO:0000256" key="1">
    <source>
        <dbReference type="SAM" id="MobiDB-lite"/>
    </source>
</evidence>
<dbReference type="PANTHER" id="PTHR33546">
    <property type="entry name" value="LARGE, MULTIFUNCTIONAL SECRETED PROTEIN-RELATED"/>
    <property type="match status" value="1"/>
</dbReference>
<feature type="signal peptide" evidence="2">
    <location>
        <begin position="1"/>
        <end position="22"/>
    </location>
</feature>
<dbReference type="PANTHER" id="PTHR33546:SF1">
    <property type="entry name" value="LARGE, MULTIFUNCTIONAL SECRETED PROTEIN"/>
    <property type="match status" value="1"/>
</dbReference>
<dbReference type="InterPro" id="IPR046476">
    <property type="entry name" value="DUF6797"/>
</dbReference>
<protein>
    <recommendedName>
        <fullName evidence="3">DUF6797 domain-containing protein</fullName>
    </recommendedName>
</protein>
<keyword evidence="2" id="KW-0732">Signal</keyword>
<gene>
    <name evidence="4" type="ORF">IPV69_15290</name>
</gene>
<name>A0A7M2WQH6_9BACT</name>
<sequence length="980" mass="106298">MTARLLAAALIAAVFAGLSPFAAGQSVEGKFGRALKVGPVFASADHNPIYAVNPVTVELWARVNGRDSSILLSNEPRNSKTHWELYTEQETGRFAVGMPGYNPKSVISQTDISDDQWHYLVYQFDGKTVRLFVDGKLAAEAPVKMTAPHYNTGPLLFGYEVGVAAHGDTSIDDVRISRVLRDATKVPAAPFKRDADTVGLWHFDEDEKALAKAGGYGDDSAIGNIARLKKREEGVVDNGGFNNTVGNKTRWSDMDYGPFFSSTISNPSKSNTTFKAVSLQLGKDRKHFITFDTELLRMSAAWDGSFIKIPAGREGLSGPPTMGSTALLQTPVAPGWATGANADDWSDPRPQKSGSLPPSRGKYKGMFLQGEHVAFAYQVDGVDVVEATGVQIDQEFAIFRRTYEIAPSPLPMATTVCSVPDAKDRKEDGIVILESDGPSTFASAYGEGSLQSIGGRVVLKVEPHAKPVVIEVMLAAGDTSKLAQFKAAHKIQTQRNQNRSAYQPVMDTLRKGCPPRYPQPLITKGTLGKSDGPWAVDTLTAPDDNPWHSFLRFGGHDFFSNGDAAICSVSGDVWVVSGIDDKLEKLSWRRFATGLFQPLGLKIVDDKVYVLGRDQITKLHDFNADGEADFYENYNNDGIVTTNGHAYVACLERDAAGNFYYIKCGDRTPHGGTVLKVSPDGKTLSVHATGVRNANGLGMSPAGVVSFADNQGDWVPASRIDLITQPRQFLGYTPMSKTDTPPTDPGKPICWMPQNIDNSSGGQVWVQGNQWGLPAGTMLHTSYGAATLLQVMPQTLKAADGSEVTQAAVWKLPLAFSTGIMRGRFRPQDGQLYVSGLRGWQTAGTKDGAFQRVRYTGKPLHAPTAVAVHKNGIKLTFTDALDPETANDAGSYSILQWNYRWSAEYGSKHWSVKNPDAQGYDTVDVKSAKLLPDGRSVFLTIDGLKPVMQMRISVNIDCKDGETIKTDVYNTIHALAPEGP</sequence>
<keyword evidence="5" id="KW-1185">Reference proteome</keyword>
<evidence type="ECO:0000259" key="3">
    <source>
        <dbReference type="Pfam" id="PF20601"/>
    </source>
</evidence>
<dbReference type="Pfam" id="PF13385">
    <property type="entry name" value="Laminin_G_3"/>
    <property type="match status" value="1"/>
</dbReference>
<dbReference type="SUPFAM" id="SSF63829">
    <property type="entry name" value="Calcium-dependent phosphotriesterase"/>
    <property type="match status" value="1"/>
</dbReference>
<dbReference type="EMBL" id="CP063458">
    <property type="protein sequence ID" value="QOV87649.1"/>
    <property type="molecule type" value="Genomic_DNA"/>
</dbReference>
<dbReference type="Gene3D" id="2.120.10.30">
    <property type="entry name" value="TolB, C-terminal domain"/>
    <property type="match status" value="1"/>
</dbReference>
<reference evidence="4 5" key="1">
    <citation type="submission" date="2020-10" db="EMBL/GenBank/DDBJ databases">
        <title>Wide distribution of Phycisphaera-like planctomycetes from WD2101 soil group in peatlands and genome analysis of the first cultivated representative.</title>
        <authorList>
            <person name="Dedysh S.N."/>
            <person name="Beletsky A.V."/>
            <person name="Ivanova A."/>
            <person name="Kulichevskaya I.S."/>
            <person name="Suzina N.E."/>
            <person name="Philippov D.A."/>
            <person name="Rakitin A.L."/>
            <person name="Mardanov A.V."/>
            <person name="Ravin N.V."/>
        </authorList>
    </citation>
    <scope>NUCLEOTIDE SEQUENCE [LARGE SCALE GENOMIC DNA]</scope>
    <source>
        <strain evidence="4 5">M1803</strain>
    </source>
</reference>
<dbReference type="AlphaFoldDB" id="A0A7M2WQH6"/>
<feature type="region of interest" description="Disordered" evidence="1">
    <location>
        <begin position="338"/>
        <end position="360"/>
    </location>
</feature>
<evidence type="ECO:0000256" key="2">
    <source>
        <dbReference type="SAM" id="SignalP"/>
    </source>
</evidence>
<accession>A0A7M2WQH6</accession>
<evidence type="ECO:0000313" key="5">
    <source>
        <dbReference type="Proteomes" id="UP000593765"/>
    </source>
</evidence>
<dbReference type="SUPFAM" id="SSF49899">
    <property type="entry name" value="Concanavalin A-like lectins/glucanases"/>
    <property type="match status" value="1"/>
</dbReference>
<dbReference type="InterPro" id="IPR011042">
    <property type="entry name" value="6-blade_b-propeller_TolB-like"/>
</dbReference>
<evidence type="ECO:0000313" key="4">
    <source>
        <dbReference type="EMBL" id="QOV87649.1"/>
    </source>
</evidence>
<proteinExistence type="predicted"/>
<feature type="domain" description="DUF6797" evidence="3">
    <location>
        <begin position="289"/>
        <end position="386"/>
    </location>
</feature>
<dbReference type="Proteomes" id="UP000593765">
    <property type="component" value="Chromosome"/>
</dbReference>
<dbReference type="Gene3D" id="2.60.120.200">
    <property type="match status" value="1"/>
</dbReference>